<organism evidence="1 2">
    <name type="scientific">Elaphomyces granulatus</name>
    <dbReference type="NCBI Taxonomy" id="519963"/>
    <lineage>
        <taxon>Eukaryota</taxon>
        <taxon>Fungi</taxon>
        <taxon>Dikarya</taxon>
        <taxon>Ascomycota</taxon>
        <taxon>Pezizomycotina</taxon>
        <taxon>Eurotiomycetes</taxon>
        <taxon>Eurotiomycetidae</taxon>
        <taxon>Eurotiales</taxon>
        <taxon>Elaphomycetaceae</taxon>
        <taxon>Elaphomyces</taxon>
    </lineage>
</organism>
<gene>
    <name evidence="1" type="ORF">Egran_06930</name>
</gene>
<proteinExistence type="predicted"/>
<dbReference type="EMBL" id="NPHW01007214">
    <property type="protein sequence ID" value="OXV05302.1"/>
    <property type="molecule type" value="Genomic_DNA"/>
</dbReference>
<name>A0A232LMD4_9EURO</name>
<evidence type="ECO:0000313" key="2">
    <source>
        <dbReference type="Proteomes" id="UP000243515"/>
    </source>
</evidence>
<dbReference type="OrthoDB" id="4207238at2759"/>
<reference evidence="1 2" key="1">
    <citation type="journal article" date="2015" name="Environ. Microbiol.">
        <title>Metagenome sequence of Elaphomyces granulatus from sporocarp tissue reveals Ascomycota ectomycorrhizal fingerprints of genome expansion and a Proteobacteria-rich microbiome.</title>
        <authorList>
            <person name="Quandt C.A."/>
            <person name="Kohler A."/>
            <person name="Hesse C.N."/>
            <person name="Sharpton T.J."/>
            <person name="Martin F."/>
            <person name="Spatafora J.W."/>
        </authorList>
    </citation>
    <scope>NUCLEOTIDE SEQUENCE [LARGE SCALE GENOMIC DNA]</scope>
    <source>
        <strain evidence="1 2">OSC145934</strain>
    </source>
</reference>
<accession>A0A232LMD4</accession>
<protein>
    <submittedName>
        <fullName evidence="1">Uncharacterized protein</fullName>
    </submittedName>
</protein>
<keyword evidence="2" id="KW-1185">Reference proteome</keyword>
<comment type="caution">
    <text evidence="1">The sequence shown here is derived from an EMBL/GenBank/DDBJ whole genome shotgun (WGS) entry which is preliminary data.</text>
</comment>
<dbReference type="AlphaFoldDB" id="A0A232LMD4"/>
<dbReference type="Proteomes" id="UP000243515">
    <property type="component" value="Unassembled WGS sequence"/>
</dbReference>
<sequence length="552" mass="62233">MRSDMNALRTKGERERYATRWGLDTEEPCLVKISPALDLILSRPGDPAHSEYAGLTRIMHNMLLDTILTPAATKSYAAILRSFPFPPGWPRIQGPLHHLKSYSLSEHARWSVVIPVLLRCWLKESHIRPYLLQILRNFGNSVHQVVQCFAAAATSNCVLMGDFISESDRANMETIVSSHRIMFQNLLQHIADSLAADPRRARSRSVSVAPLGVREAPASAVSVSKEMAALAQTYLNSMKLPNLHTALHYPALAEEYAMPANSNVLIGEDKHRFFKKVIYTTNHQHPGRDLLQKENVRQTLRLLLANGFDEPAITHVIKDIYATCPMLFSTLLPRSEQMSLDGSLVQGNDDDDDEDVRADSQHIHPRATGCIQARYCRETLGLPTRVSHLTTEFTKLLSEAYGDHYGQPNIIKFSRGSFQWCKKLSFLDPTSQRRHTFKIGDFIIGKYENEVVRIDHIFVHNWDGSRRLLFVKGTCLTAQSLQTSVDPVLGPGYHRLRLQHQTLASPAAVNASTVFIGLPSIRPRQLYIIPVTATGEQLAVEFLWAERTLHWL</sequence>
<evidence type="ECO:0000313" key="1">
    <source>
        <dbReference type="EMBL" id="OXV05302.1"/>
    </source>
</evidence>